<evidence type="ECO:0000256" key="1">
    <source>
        <dbReference type="SAM" id="MobiDB-lite"/>
    </source>
</evidence>
<dbReference type="Proteomes" id="UP000431922">
    <property type="component" value="Unassembled WGS sequence"/>
</dbReference>
<name>A0A845B3X9_9SPHN</name>
<protein>
    <submittedName>
        <fullName evidence="2">Uncharacterized protein</fullName>
    </submittedName>
</protein>
<gene>
    <name evidence="2" type="ORF">GRI65_11470</name>
</gene>
<accession>A0A845B3X9</accession>
<feature type="region of interest" description="Disordered" evidence="1">
    <location>
        <begin position="61"/>
        <end position="80"/>
    </location>
</feature>
<dbReference type="OrthoDB" id="7392176at2"/>
<comment type="caution">
    <text evidence="2">The sequence shown here is derived from an EMBL/GenBank/DDBJ whole genome shotgun (WGS) entry which is preliminary data.</text>
</comment>
<proteinExistence type="predicted"/>
<dbReference type="RefSeq" id="WP_160756707.1">
    <property type="nucleotide sequence ID" value="NZ_WTYL01000003.1"/>
</dbReference>
<evidence type="ECO:0000313" key="2">
    <source>
        <dbReference type="EMBL" id="MXP45068.1"/>
    </source>
</evidence>
<reference evidence="2 3" key="1">
    <citation type="submission" date="2019-12" db="EMBL/GenBank/DDBJ databases">
        <title>Genomic-based taxomic classification of the family Erythrobacteraceae.</title>
        <authorList>
            <person name="Xu L."/>
        </authorList>
    </citation>
    <scope>NUCLEOTIDE SEQUENCE [LARGE SCALE GENOMIC DNA]</scope>
    <source>
        <strain evidence="2 3">KCTC 42453</strain>
    </source>
</reference>
<keyword evidence="3" id="KW-1185">Reference proteome</keyword>
<organism evidence="2 3">
    <name type="scientific">Allopontixanthobacter sediminis</name>
    <dbReference type="NCBI Taxonomy" id="1689985"/>
    <lineage>
        <taxon>Bacteria</taxon>
        <taxon>Pseudomonadati</taxon>
        <taxon>Pseudomonadota</taxon>
        <taxon>Alphaproteobacteria</taxon>
        <taxon>Sphingomonadales</taxon>
        <taxon>Erythrobacteraceae</taxon>
        <taxon>Allopontixanthobacter</taxon>
    </lineage>
</organism>
<evidence type="ECO:0000313" key="3">
    <source>
        <dbReference type="Proteomes" id="UP000431922"/>
    </source>
</evidence>
<dbReference type="AlphaFoldDB" id="A0A845B3X9"/>
<dbReference type="EMBL" id="WTYL01000003">
    <property type="protein sequence ID" value="MXP45068.1"/>
    <property type="molecule type" value="Genomic_DNA"/>
</dbReference>
<sequence>MFGKIIGAVAGSKIAESTRGIGGPSGAILGWGAASLVRRLSIPAVLVLGAGGYLVKRHMDKKDADQTGTRTPPEVKPTAA</sequence>